<dbReference type="Pfam" id="PF00201">
    <property type="entry name" value="UDPGT"/>
    <property type="match status" value="1"/>
</dbReference>
<keyword evidence="5" id="KW-1185">Reference proteome</keyword>
<protein>
    <submittedName>
        <fullName evidence="4">UDP-glucuronosyl/UDP-glucosyltransferase</fullName>
    </submittedName>
</protein>
<dbReference type="PANTHER" id="PTHR48043:SF159">
    <property type="entry name" value="EG:EG0003.4 PROTEIN-RELATED"/>
    <property type="match status" value="1"/>
</dbReference>
<dbReference type="OrthoDB" id="6620842at2759"/>
<evidence type="ECO:0000256" key="2">
    <source>
        <dbReference type="ARBA" id="ARBA00022676"/>
    </source>
</evidence>
<keyword evidence="2" id="KW-0328">Glycosyltransferase</keyword>
<organism evidence="4 5">
    <name type="scientific">Cinara cedri</name>
    <dbReference type="NCBI Taxonomy" id="506608"/>
    <lineage>
        <taxon>Eukaryota</taxon>
        <taxon>Metazoa</taxon>
        <taxon>Ecdysozoa</taxon>
        <taxon>Arthropoda</taxon>
        <taxon>Hexapoda</taxon>
        <taxon>Insecta</taxon>
        <taxon>Pterygota</taxon>
        <taxon>Neoptera</taxon>
        <taxon>Paraneoptera</taxon>
        <taxon>Hemiptera</taxon>
        <taxon>Sternorrhyncha</taxon>
        <taxon>Aphidomorpha</taxon>
        <taxon>Aphidoidea</taxon>
        <taxon>Aphididae</taxon>
        <taxon>Lachninae</taxon>
        <taxon>Cinara</taxon>
    </lineage>
</organism>
<proteinExistence type="inferred from homology"/>
<evidence type="ECO:0000256" key="3">
    <source>
        <dbReference type="ARBA" id="ARBA00022679"/>
    </source>
</evidence>
<dbReference type="Gene3D" id="3.40.50.2000">
    <property type="entry name" value="Glycogen Phosphorylase B"/>
    <property type="match status" value="1"/>
</dbReference>
<dbReference type="InterPro" id="IPR050271">
    <property type="entry name" value="UDP-glycosyltransferase"/>
</dbReference>
<dbReference type="AlphaFoldDB" id="A0A5E4MP10"/>
<evidence type="ECO:0000313" key="5">
    <source>
        <dbReference type="Proteomes" id="UP000325440"/>
    </source>
</evidence>
<accession>A0A5E4MP10</accession>
<dbReference type="InterPro" id="IPR002213">
    <property type="entry name" value="UDP_glucos_trans"/>
</dbReference>
<reference evidence="4 5" key="1">
    <citation type="submission" date="2019-08" db="EMBL/GenBank/DDBJ databases">
        <authorList>
            <person name="Alioto T."/>
            <person name="Alioto T."/>
            <person name="Gomez Garrido J."/>
        </authorList>
    </citation>
    <scope>NUCLEOTIDE SEQUENCE [LARGE SCALE GENOMIC DNA]</scope>
</reference>
<dbReference type="SUPFAM" id="SSF53756">
    <property type="entry name" value="UDP-Glycosyltransferase/glycogen phosphorylase"/>
    <property type="match status" value="1"/>
</dbReference>
<name>A0A5E4MP10_9HEMI</name>
<evidence type="ECO:0000256" key="1">
    <source>
        <dbReference type="ARBA" id="ARBA00009995"/>
    </source>
</evidence>
<dbReference type="EMBL" id="CABPRJ010000957">
    <property type="protein sequence ID" value="VVC32607.1"/>
    <property type="molecule type" value="Genomic_DNA"/>
</dbReference>
<keyword evidence="3 4" id="KW-0808">Transferase</keyword>
<gene>
    <name evidence="4" type="ORF">CINCED_3A022642</name>
</gene>
<evidence type="ECO:0000313" key="4">
    <source>
        <dbReference type="EMBL" id="VVC32607.1"/>
    </source>
</evidence>
<comment type="similarity">
    <text evidence="1">Belongs to the UDP-glycosyltransferase family.</text>
</comment>
<dbReference type="Proteomes" id="UP000325440">
    <property type="component" value="Unassembled WGS sequence"/>
</dbReference>
<dbReference type="PANTHER" id="PTHR48043">
    <property type="entry name" value="EG:EG0003.4 PROTEIN-RELATED"/>
    <property type="match status" value="1"/>
</dbReference>
<sequence>MFFVIHPNVKLFINHGGISEVYEAVDVGVPVLGFPLFYEQPRNVGNLVDAGKTLSMDLLTVNKNDFLEKNQRDHRRR</sequence>
<dbReference type="GO" id="GO:0008194">
    <property type="term" value="F:UDP-glycosyltransferase activity"/>
    <property type="evidence" value="ECO:0007669"/>
    <property type="project" value="InterPro"/>
</dbReference>